<dbReference type="PANTHER" id="PTHR30231">
    <property type="entry name" value="DNA POLYMERASE III SUBUNIT EPSILON"/>
    <property type="match status" value="1"/>
</dbReference>
<evidence type="ECO:0000259" key="1">
    <source>
        <dbReference type="SMART" id="SM00479"/>
    </source>
</evidence>
<dbReference type="AlphaFoldDB" id="A0A1I4QC39"/>
<dbReference type="InterPro" id="IPR036397">
    <property type="entry name" value="RNaseH_sf"/>
</dbReference>
<dbReference type="EMBL" id="FOTS01000091">
    <property type="protein sequence ID" value="SFM37193.1"/>
    <property type="molecule type" value="Genomic_DNA"/>
</dbReference>
<organism evidence="2 3">
    <name type="scientific">Pelosinus propionicus DSM 13327</name>
    <dbReference type="NCBI Taxonomy" id="1123291"/>
    <lineage>
        <taxon>Bacteria</taxon>
        <taxon>Bacillati</taxon>
        <taxon>Bacillota</taxon>
        <taxon>Negativicutes</taxon>
        <taxon>Selenomonadales</taxon>
        <taxon>Sporomusaceae</taxon>
        <taxon>Pelosinus</taxon>
    </lineage>
</organism>
<dbReference type="Proteomes" id="UP000199520">
    <property type="component" value="Unassembled WGS sequence"/>
</dbReference>
<dbReference type="PANTHER" id="PTHR30231:SF42">
    <property type="entry name" value="EXONUCLEASE"/>
    <property type="match status" value="1"/>
</dbReference>
<dbReference type="OrthoDB" id="9776650at2"/>
<gene>
    <name evidence="2" type="ORF">SAMN04490355_10918</name>
</gene>
<dbReference type="InterPro" id="IPR013520">
    <property type="entry name" value="Ribonucl_H"/>
</dbReference>
<dbReference type="GO" id="GO:0003676">
    <property type="term" value="F:nucleic acid binding"/>
    <property type="evidence" value="ECO:0007669"/>
    <property type="project" value="InterPro"/>
</dbReference>
<dbReference type="SMART" id="SM00479">
    <property type="entry name" value="EXOIII"/>
    <property type="match status" value="1"/>
</dbReference>
<feature type="domain" description="Exonuclease" evidence="1">
    <location>
        <begin position="39"/>
        <end position="204"/>
    </location>
</feature>
<name>A0A1I4QC39_9FIRM</name>
<proteinExistence type="predicted"/>
<dbReference type="Gene3D" id="3.30.420.10">
    <property type="entry name" value="Ribonuclease H-like superfamily/Ribonuclease H"/>
    <property type="match status" value="1"/>
</dbReference>
<dbReference type="InterPro" id="IPR012337">
    <property type="entry name" value="RNaseH-like_sf"/>
</dbReference>
<dbReference type="GO" id="GO:0005829">
    <property type="term" value="C:cytosol"/>
    <property type="evidence" value="ECO:0007669"/>
    <property type="project" value="TreeGrafter"/>
</dbReference>
<dbReference type="STRING" id="1123291.SAMN04490355_10918"/>
<evidence type="ECO:0000313" key="3">
    <source>
        <dbReference type="Proteomes" id="UP000199520"/>
    </source>
</evidence>
<reference evidence="3" key="1">
    <citation type="submission" date="2016-10" db="EMBL/GenBank/DDBJ databases">
        <authorList>
            <person name="Varghese N."/>
            <person name="Submissions S."/>
        </authorList>
    </citation>
    <scope>NUCLEOTIDE SEQUENCE [LARGE SCALE GENOMIC DNA]</scope>
    <source>
        <strain evidence="3">DSM 13327</strain>
    </source>
</reference>
<dbReference type="CDD" id="cd06130">
    <property type="entry name" value="DNA_pol_III_epsilon_like"/>
    <property type="match status" value="1"/>
</dbReference>
<accession>A0A1I4QC39</accession>
<evidence type="ECO:0000313" key="2">
    <source>
        <dbReference type="EMBL" id="SFM37193.1"/>
    </source>
</evidence>
<protein>
    <submittedName>
        <fullName evidence="2">DNA polymerase-3 subunit epsilon</fullName>
    </submittedName>
</protein>
<dbReference type="SUPFAM" id="SSF53098">
    <property type="entry name" value="Ribonuclease H-like"/>
    <property type="match status" value="1"/>
</dbReference>
<sequence length="230" mass="26346">MYKVVMILFSFIKRFFGISKPKSNALPAPVKTKHDTTLDFVALDFETASLANESICQVGIAVVRQDKIIHSQSWLVHPHSKYFSSKNTDIHGISYKMVKDSPTFDEIWSEIEPYIKEYGNVAAHYAHFDIPVLLATLKYYNITPPPFSIIDSCVTARYAWPFLSNHRLPTIAEYLKLELNHHNALSDVLICAQALLYAKKQLGEKIIISMKPEWVCDKKIYNSIFFGNKQ</sequence>
<keyword evidence="3" id="KW-1185">Reference proteome</keyword>
<dbReference type="GO" id="GO:0008408">
    <property type="term" value="F:3'-5' exonuclease activity"/>
    <property type="evidence" value="ECO:0007669"/>
    <property type="project" value="TreeGrafter"/>
</dbReference>
<dbReference type="RefSeq" id="WP_090944536.1">
    <property type="nucleotide sequence ID" value="NZ_FOTS01000091.1"/>
</dbReference>
<dbReference type="Pfam" id="PF00929">
    <property type="entry name" value="RNase_T"/>
    <property type="match status" value="1"/>
</dbReference>